<proteinExistence type="inferred from homology"/>
<comment type="similarity">
    <text evidence="1">Belongs to the HicA mRNA interferase family.</text>
</comment>
<evidence type="ECO:0000313" key="9">
    <source>
        <dbReference type="Proteomes" id="UP000178577"/>
    </source>
</evidence>
<name>A0A1F5GAB8_9BACT</name>
<evidence type="ECO:0000256" key="4">
    <source>
        <dbReference type="ARBA" id="ARBA00022759"/>
    </source>
</evidence>
<dbReference type="SUPFAM" id="SSF54786">
    <property type="entry name" value="YcfA/nrd intein domain"/>
    <property type="match status" value="1"/>
</dbReference>
<keyword evidence="4" id="KW-0255">Endonuclease</keyword>
<gene>
    <name evidence="8" type="ORF">A2693_02220</name>
</gene>
<evidence type="ECO:0000256" key="7">
    <source>
        <dbReference type="ARBA" id="ARBA00023016"/>
    </source>
</evidence>
<protein>
    <recommendedName>
        <fullName evidence="10">Addiction module toxin, HicA family</fullName>
    </recommendedName>
</protein>
<evidence type="ECO:0000256" key="6">
    <source>
        <dbReference type="ARBA" id="ARBA00022884"/>
    </source>
</evidence>
<dbReference type="Proteomes" id="UP000178577">
    <property type="component" value="Unassembled WGS sequence"/>
</dbReference>
<dbReference type="PANTHER" id="PTHR34873:SF3">
    <property type="entry name" value="ADDICTION MODULE TOXIN, HICA FAMILY"/>
    <property type="match status" value="1"/>
</dbReference>
<evidence type="ECO:0000256" key="3">
    <source>
        <dbReference type="ARBA" id="ARBA00022722"/>
    </source>
</evidence>
<dbReference type="Pfam" id="PF07927">
    <property type="entry name" value="HicA_toxin"/>
    <property type="match status" value="1"/>
</dbReference>
<dbReference type="GO" id="GO:0003729">
    <property type="term" value="F:mRNA binding"/>
    <property type="evidence" value="ECO:0007669"/>
    <property type="project" value="InterPro"/>
</dbReference>
<dbReference type="Gene3D" id="3.30.920.30">
    <property type="entry name" value="Hypothetical protein"/>
    <property type="match status" value="1"/>
</dbReference>
<keyword evidence="6" id="KW-0694">RNA-binding</keyword>
<evidence type="ECO:0008006" key="10">
    <source>
        <dbReference type="Google" id="ProtNLM"/>
    </source>
</evidence>
<accession>A0A1F5GAB8</accession>
<dbReference type="AlphaFoldDB" id="A0A1F5GAB8"/>
<dbReference type="GO" id="GO:0016787">
    <property type="term" value="F:hydrolase activity"/>
    <property type="evidence" value="ECO:0007669"/>
    <property type="project" value="UniProtKB-KW"/>
</dbReference>
<reference evidence="8 9" key="1">
    <citation type="journal article" date="2016" name="Nat. Commun.">
        <title>Thousands of microbial genomes shed light on interconnected biogeochemical processes in an aquifer system.</title>
        <authorList>
            <person name="Anantharaman K."/>
            <person name="Brown C.T."/>
            <person name="Hug L.A."/>
            <person name="Sharon I."/>
            <person name="Castelle C.J."/>
            <person name="Probst A.J."/>
            <person name="Thomas B.C."/>
            <person name="Singh A."/>
            <person name="Wilkins M.J."/>
            <person name="Karaoz U."/>
            <person name="Brodie E.L."/>
            <person name="Williams K.H."/>
            <person name="Hubbard S.S."/>
            <person name="Banfield J.F."/>
        </authorList>
    </citation>
    <scope>NUCLEOTIDE SEQUENCE [LARGE SCALE GENOMIC DNA]</scope>
</reference>
<keyword evidence="7" id="KW-0346">Stress response</keyword>
<evidence type="ECO:0000313" key="8">
    <source>
        <dbReference type="EMBL" id="OGD88832.1"/>
    </source>
</evidence>
<evidence type="ECO:0000256" key="5">
    <source>
        <dbReference type="ARBA" id="ARBA00022801"/>
    </source>
</evidence>
<dbReference type="EMBL" id="MFAY01000026">
    <property type="protein sequence ID" value="OGD88832.1"/>
    <property type="molecule type" value="Genomic_DNA"/>
</dbReference>
<organism evidence="8 9">
    <name type="scientific">Candidatus Curtissbacteria bacterium RIFCSPHIGHO2_01_FULL_40_12</name>
    <dbReference type="NCBI Taxonomy" id="1797710"/>
    <lineage>
        <taxon>Bacteria</taxon>
        <taxon>Candidatus Curtissiibacteriota</taxon>
    </lineage>
</organism>
<evidence type="ECO:0000256" key="1">
    <source>
        <dbReference type="ARBA" id="ARBA00006620"/>
    </source>
</evidence>
<dbReference type="GO" id="GO:0004519">
    <property type="term" value="F:endonuclease activity"/>
    <property type="evidence" value="ECO:0007669"/>
    <property type="project" value="UniProtKB-KW"/>
</dbReference>
<keyword evidence="5" id="KW-0378">Hydrolase</keyword>
<dbReference type="InterPro" id="IPR012933">
    <property type="entry name" value="HicA_mRNA_interferase"/>
</dbReference>
<keyword evidence="2" id="KW-1277">Toxin-antitoxin system</keyword>
<evidence type="ECO:0000256" key="2">
    <source>
        <dbReference type="ARBA" id="ARBA00022649"/>
    </source>
</evidence>
<dbReference type="InterPro" id="IPR038570">
    <property type="entry name" value="HicA_sf"/>
</dbReference>
<sequence>MTKLPQITPKRLLRFFLKQGFQISKQVGSHARLVHPDGRKITIAIHTKPIAPGTLHSILRQANLKRDEFLKLFTNWGR</sequence>
<dbReference type="PANTHER" id="PTHR34873">
    <property type="entry name" value="SSR1766 PROTEIN"/>
    <property type="match status" value="1"/>
</dbReference>
<keyword evidence="3" id="KW-0540">Nuclease</keyword>
<comment type="caution">
    <text evidence="8">The sequence shown here is derived from an EMBL/GenBank/DDBJ whole genome shotgun (WGS) entry which is preliminary data.</text>
</comment>